<reference evidence="3" key="1">
    <citation type="journal article" date="2019" name="Int. J. Syst. Evol. Microbiol.">
        <title>The Global Catalogue of Microorganisms (GCM) 10K type strain sequencing project: providing services to taxonomists for standard genome sequencing and annotation.</title>
        <authorList>
            <consortium name="The Broad Institute Genomics Platform"/>
            <consortium name="The Broad Institute Genome Sequencing Center for Infectious Disease"/>
            <person name="Wu L."/>
            <person name="Ma J."/>
        </authorList>
    </citation>
    <scope>NUCLEOTIDE SEQUENCE [LARGE SCALE GENOMIC DNA]</scope>
    <source>
        <strain evidence="3">JCM 17986</strain>
    </source>
</reference>
<evidence type="ECO:0000313" key="3">
    <source>
        <dbReference type="Proteomes" id="UP001500466"/>
    </source>
</evidence>
<feature type="domain" description="Aminoglycoside phosphotransferase" evidence="1">
    <location>
        <begin position="49"/>
        <end position="265"/>
    </location>
</feature>
<dbReference type="Pfam" id="PF01636">
    <property type="entry name" value="APH"/>
    <property type="match status" value="1"/>
</dbReference>
<dbReference type="RefSeq" id="WP_345679985.1">
    <property type="nucleotide sequence ID" value="NZ_BAABHS010000038.1"/>
</dbReference>
<comment type="caution">
    <text evidence="2">The sequence shown here is derived from an EMBL/GenBank/DDBJ whole genome shotgun (WGS) entry which is preliminary data.</text>
</comment>
<organism evidence="2 3">
    <name type="scientific">Yinghuangia aomiensis</name>
    <dbReference type="NCBI Taxonomy" id="676205"/>
    <lineage>
        <taxon>Bacteria</taxon>
        <taxon>Bacillati</taxon>
        <taxon>Actinomycetota</taxon>
        <taxon>Actinomycetes</taxon>
        <taxon>Kitasatosporales</taxon>
        <taxon>Streptomycetaceae</taxon>
        <taxon>Yinghuangia</taxon>
    </lineage>
</organism>
<gene>
    <name evidence="2" type="ORF">GCM10023205_71540</name>
</gene>
<dbReference type="InterPro" id="IPR011009">
    <property type="entry name" value="Kinase-like_dom_sf"/>
</dbReference>
<evidence type="ECO:0000259" key="1">
    <source>
        <dbReference type="Pfam" id="PF01636"/>
    </source>
</evidence>
<protein>
    <recommendedName>
        <fullName evidence="1">Aminoglycoside phosphotransferase domain-containing protein</fullName>
    </recommendedName>
</protein>
<evidence type="ECO:0000313" key="2">
    <source>
        <dbReference type="EMBL" id="GAA4989980.1"/>
    </source>
</evidence>
<dbReference type="Proteomes" id="UP001500466">
    <property type="component" value="Unassembled WGS sequence"/>
</dbReference>
<dbReference type="Gene3D" id="3.30.200.20">
    <property type="entry name" value="Phosphorylase Kinase, domain 1"/>
    <property type="match status" value="1"/>
</dbReference>
<dbReference type="InterPro" id="IPR002575">
    <property type="entry name" value="Aminoglycoside_PTrfase"/>
</dbReference>
<keyword evidence="3" id="KW-1185">Reference proteome</keyword>
<dbReference type="Gene3D" id="3.90.1200.10">
    <property type="match status" value="1"/>
</dbReference>
<name>A0ABP9I848_9ACTN</name>
<dbReference type="SUPFAM" id="SSF56112">
    <property type="entry name" value="Protein kinase-like (PK-like)"/>
    <property type="match status" value="1"/>
</dbReference>
<dbReference type="EMBL" id="BAABHS010000038">
    <property type="protein sequence ID" value="GAA4989980.1"/>
    <property type="molecule type" value="Genomic_DNA"/>
</dbReference>
<sequence>MHGPQPQPAPPAGLTGTVADHHARTGLGDLAPLVAFAAERCGLGPVDNWRVITTGFEDTNIALDTRTGQVVVKAFARSRGSIAARTVALLHRAIAQGVHHPELRRDAHGRTLLRYRGTSILVMDRADGADYYTLQRPPTHDELARIVDQAALLHTIDARPAHVHDPWALTNLVPLADRMQPHLDTEQRVLVAAAVDAVARVDRPALPHALIHGDLTKGNVLATPDGGITLLDFAVAGWAPRVQDLAVMAANLTHGDPRPLTERVTQVADLYADTASLTDRERDALAVYGHAAAAMEFLGALAEQRLHGTVTDETAYLVDLGLAGLRDAAKTG</sequence>
<accession>A0ABP9I848</accession>
<proteinExistence type="predicted"/>